<dbReference type="Proteomes" id="UP000177885">
    <property type="component" value="Unassembled WGS sequence"/>
</dbReference>
<dbReference type="AlphaFoldDB" id="A0A1F7TNF5"/>
<comment type="caution">
    <text evidence="1">The sequence shown here is derived from an EMBL/GenBank/DDBJ whole genome shotgun (WGS) entry which is preliminary data.</text>
</comment>
<dbReference type="EMBL" id="MGDT01000004">
    <property type="protein sequence ID" value="OGL67047.1"/>
    <property type="molecule type" value="Genomic_DNA"/>
</dbReference>
<accession>A0A1F7TNF5</accession>
<protein>
    <submittedName>
        <fullName evidence="1">Uncharacterized protein</fullName>
    </submittedName>
</protein>
<sequence>MATFQVILGEKPTEERTPIERLKDMNLSLYAALKVHKLTAEQRILFNRLLGDLPLPECLADDAVIASLADPEDPMRDFERMDPLPRGRMVRLMQRLGIGPKHEESRDEVKRRIGLVQRVITHARNR</sequence>
<evidence type="ECO:0000313" key="2">
    <source>
        <dbReference type="Proteomes" id="UP000177885"/>
    </source>
</evidence>
<organism evidence="1 2">
    <name type="scientific">Candidatus Uhrbacteria bacterium RIFCSPHIGHO2_01_FULL_63_20</name>
    <dbReference type="NCBI Taxonomy" id="1802385"/>
    <lineage>
        <taxon>Bacteria</taxon>
        <taxon>Candidatus Uhriibacteriota</taxon>
    </lineage>
</organism>
<proteinExistence type="predicted"/>
<name>A0A1F7TNF5_9BACT</name>
<gene>
    <name evidence="1" type="ORF">A2856_01000</name>
</gene>
<evidence type="ECO:0000313" key="1">
    <source>
        <dbReference type="EMBL" id="OGL67047.1"/>
    </source>
</evidence>
<reference evidence="1 2" key="1">
    <citation type="journal article" date="2016" name="Nat. Commun.">
        <title>Thousands of microbial genomes shed light on interconnected biogeochemical processes in an aquifer system.</title>
        <authorList>
            <person name="Anantharaman K."/>
            <person name="Brown C.T."/>
            <person name="Hug L.A."/>
            <person name="Sharon I."/>
            <person name="Castelle C.J."/>
            <person name="Probst A.J."/>
            <person name="Thomas B.C."/>
            <person name="Singh A."/>
            <person name="Wilkins M.J."/>
            <person name="Karaoz U."/>
            <person name="Brodie E.L."/>
            <person name="Williams K.H."/>
            <person name="Hubbard S.S."/>
            <person name="Banfield J.F."/>
        </authorList>
    </citation>
    <scope>NUCLEOTIDE SEQUENCE [LARGE SCALE GENOMIC DNA]</scope>
</reference>